<comment type="subcellular location">
    <subcellularLocation>
        <location evidence="1">Membrane</location>
        <topology evidence="1">Single-pass type I membrane protein</topology>
    </subcellularLocation>
</comment>
<dbReference type="PANTHER" id="PTHR24416:SF604">
    <property type="entry name" value="RECEPTOR PROTEIN-TYROSINE KINASE"/>
    <property type="match status" value="1"/>
</dbReference>
<evidence type="ECO:0000259" key="9">
    <source>
        <dbReference type="PROSITE" id="PS50011"/>
    </source>
</evidence>
<evidence type="ECO:0000256" key="8">
    <source>
        <dbReference type="SAM" id="Phobius"/>
    </source>
</evidence>
<dbReference type="InterPro" id="IPR057598">
    <property type="entry name" value="Fn3_PTPRU"/>
</dbReference>
<evidence type="ECO:0000256" key="1">
    <source>
        <dbReference type="ARBA" id="ARBA00004479"/>
    </source>
</evidence>
<evidence type="ECO:0000256" key="2">
    <source>
        <dbReference type="ARBA" id="ARBA00022692"/>
    </source>
</evidence>
<evidence type="ECO:0000313" key="11">
    <source>
        <dbReference type="Proteomes" id="UP000719412"/>
    </source>
</evidence>
<feature type="domain" description="Protein kinase" evidence="9">
    <location>
        <begin position="214"/>
        <end position="477"/>
    </location>
</feature>
<dbReference type="Gene3D" id="1.10.510.10">
    <property type="entry name" value="Transferase(Phosphotransferase) domain 1"/>
    <property type="match status" value="1"/>
</dbReference>
<dbReference type="Proteomes" id="UP000719412">
    <property type="component" value="Unassembled WGS sequence"/>
</dbReference>
<keyword evidence="2 8" id="KW-0812">Transmembrane</keyword>
<dbReference type="GO" id="GO:0005886">
    <property type="term" value="C:plasma membrane"/>
    <property type="evidence" value="ECO:0007669"/>
    <property type="project" value="TreeGrafter"/>
</dbReference>
<feature type="compositionally biased region" description="Acidic residues" evidence="7">
    <location>
        <begin position="613"/>
        <end position="622"/>
    </location>
</feature>
<reference evidence="10" key="2">
    <citation type="submission" date="2021-08" db="EMBL/GenBank/DDBJ databases">
        <authorList>
            <person name="Eriksson T."/>
        </authorList>
    </citation>
    <scope>NUCLEOTIDE SEQUENCE</scope>
    <source>
        <strain evidence="10">Stoneville</strain>
        <tissue evidence="10">Whole head</tissue>
    </source>
</reference>
<sequence length="939" mass="106994">MEIKITETSNSNGPITFYLVIVLNKDKQQIFDESLLKSYDEAKKRDTAYYIAARLKPENIQNNFIVGNERYYEGYYNAPLESNVTYNVMTGIVSELNGERKTAFSDVDNSVKDISDEQFEEDDGDSPAVIIGLSIAIGLLSFMLVAGIIGFIILKSRVTNRRHRLSENQELTLQGPMIEVENNGYIPEEEHTKANHYKNLKQKLRSIPYNQLKIEPTNLLGIGRFGRVNSGSIYENNTLIPVAAYSISDKKLSPEDKKNMLRDLDLLIRTGKHENIIALIGTCETTQILLVVLEYVSMNLKDLLLGSRDSLPGRFSNMTENQALDIAINVCKGMAHLESNKIVHRQLCARSIMVANGFVPKISGYGLAQFYSHNNLPDYTRWTALEVFKGQLHNCKSDVWSFGCLLWEICVLGGTPYGNFSNNEIPERITKGLRLPQMQYFSDDLYQIMLDCWQVDMDERPNFNSSNEDVSSDNASTSECTTNTRRDTTILVHESISQQLHYENPGTSRPRKPEAEETEDLLIPRYLFLLPEEVDDDDDTSHSLSDRNLWSINTSDMTDTSYSRRNPPVASSPGYYPDTDSSSSVQYPVVVYVPGPSNTPEYQYDYESGSEFNEADNPDEDLSNTGDDISTDYSDSRNKLGLFTQTPEQLKNENKLNRVGDRILGGPFQLELQRYPFLTITTVAVPVVAVTIQRLACSEFRFRWFQSFYHSDRSAIPTIPRFLAFHRCDCSTNRSFVCIVSCLAIKMNKANTRGEDLDDISMTAQELHVLSELDSRQYGYLLLQLPENEKKRELVLKAVKYLQLMVVQARRQQKVQDENEPNNYQQVSKKISIDPKTWVKLGHFHLLLEEYRKGVFFQLDRHTRVECVGSFILLIAQSTRRIISHPDHVELRCFGRRQCPVISPGAAPIFDPPTCRFFSVFTLDGFSLNLLFTPEILVH</sequence>
<dbReference type="GO" id="GO:0004714">
    <property type="term" value="F:transmembrane receptor protein tyrosine kinase activity"/>
    <property type="evidence" value="ECO:0007669"/>
    <property type="project" value="TreeGrafter"/>
</dbReference>
<feature type="compositionally biased region" description="Polar residues" evidence="7">
    <location>
        <begin position="463"/>
        <end position="483"/>
    </location>
</feature>
<evidence type="ECO:0000313" key="10">
    <source>
        <dbReference type="EMBL" id="KAH0814678.1"/>
    </source>
</evidence>
<evidence type="ECO:0000256" key="7">
    <source>
        <dbReference type="SAM" id="MobiDB-lite"/>
    </source>
</evidence>
<reference evidence="10" key="1">
    <citation type="journal article" date="2020" name="J Insects Food Feed">
        <title>The yellow mealworm (Tenebrio molitor) genome: a resource for the emerging insects as food and feed industry.</title>
        <authorList>
            <person name="Eriksson T."/>
            <person name="Andere A."/>
            <person name="Kelstrup H."/>
            <person name="Emery V."/>
            <person name="Picard C."/>
        </authorList>
    </citation>
    <scope>NUCLEOTIDE SEQUENCE</scope>
    <source>
        <strain evidence="10">Stoneville</strain>
        <tissue evidence="10">Whole head</tissue>
    </source>
</reference>
<keyword evidence="3" id="KW-0732">Signal</keyword>
<evidence type="ECO:0000256" key="6">
    <source>
        <dbReference type="ARBA" id="ARBA00023180"/>
    </source>
</evidence>
<keyword evidence="5 8" id="KW-0472">Membrane</keyword>
<dbReference type="Gene3D" id="3.30.200.20">
    <property type="entry name" value="Phosphorylase Kinase, domain 1"/>
    <property type="match status" value="1"/>
</dbReference>
<feature type="region of interest" description="Disordered" evidence="7">
    <location>
        <begin position="596"/>
        <end position="631"/>
    </location>
</feature>
<keyword evidence="11" id="KW-1185">Reference proteome</keyword>
<dbReference type="InterPro" id="IPR000719">
    <property type="entry name" value="Prot_kinase_dom"/>
</dbReference>
<feature type="compositionally biased region" description="Polar residues" evidence="7">
    <location>
        <begin position="554"/>
        <end position="564"/>
    </location>
</feature>
<gene>
    <name evidence="10" type="ORF">GEV33_008116</name>
</gene>
<dbReference type="GO" id="GO:0043235">
    <property type="term" value="C:receptor complex"/>
    <property type="evidence" value="ECO:0007669"/>
    <property type="project" value="TreeGrafter"/>
</dbReference>
<dbReference type="InterPro" id="IPR011009">
    <property type="entry name" value="Kinase-like_dom_sf"/>
</dbReference>
<keyword evidence="6" id="KW-0325">Glycoprotein</keyword>
<feature type="region of interest" description="Disordered" evidence="7">
    <location>
        <begin position="554"/>
        <end position="583"/>
    </location>
</feature>
<feature type="transmembrane region" description="Helical" evidence="8">
    <location>
        <begin position="128"/>
        <end position="154"/>
    </location>
</feature>
<dbReference type="PANTHER" id="PTHR24416">
    <property type="entry name" value="TYROSINE-PROTEIN KINASE RECEPTOR"/>
    <property type="match status" value="1"/>
</dbReference>
<name>A0A8J6HHV8_TENMO</name>
<evidence type="ECO:0000256" key="3">
    <source>
        <dbReference type="ARBA" id="ARBA00022729"/>
    </source>
</evidence>
<dbReference type="Pfam" id="PF07714">
    <property type="entry name" value="PK_Tyr_Ser-Thr"/>
    <property type="match status" value="1"/>
</dbReference>
<accession>A0A8J6HHV8</accession>
<dbReference type="InterPro" id="IPR001245">
    <property type="entry name" value="Ser-Thr/Tyr_kinase_cat_dom"/>
</dbReference>
<dbReference type="PROSITE" id="PS50011">
    <property type="entry name" value="PROTEIN_KINASE_DOM"/>
    <property type="match status" value="1"/>
</dbReference>
<feature type="region of interest" description="Disordered" evidence="7">
    <location>
        <begin position="463"/>
        <end position="518"/>
    </location>
</feature>
<comment type="caution">
    <text evidence="10">The sequence shown here is derived from an EMBL/GenBank/DDBJ whole genome shotgun (WGS) entry which is preliminary data.</text>
</comment>
<evidence type="ECO:0000256" key="4">
    <source>
        <dbReference type="ARBA" id="ARBA00022989"/>
    </source>
</evidence>
<keyword evidence="4 8" id="KW-1133">Transmembrane helix</keyword>
<proteinExistence type="predicted"/>
<dbReference type="EMBL" id="JABDTM020024033">
    <property type="protein sequence ID" value="KAH0814678.1"/>
    <property type="molecule type" value="Genomic_DNA"/>
</dbReference>
<dbReference type="SUPFAM" id="SSF56112">
    <property type="entry name" value="Protein kinase-like (PK-like)"/>
    <property type="match status" value="1"/>
</dbReference>
<dbReference type="AlphaFoldDB" id="A0A8J6HHV8"/>
<dbReference type="GO" id="GO:0045664">
    <property type="term" value="P:regulation of neuron differentiation"/>
    <property type="evidence" value="ECO:0007669"/>
    <property type="project" value="TreeGrafter"/>
</dbReference>
<organism evidence="10 11">
    <name type="scientific">Tenebrio molitor</name>
    <name type="common">Yellow mealworm beetle</name>
    <dbReference type="NCBI Taxonomy" id="7067"/>
    <lineage>
        <taxon>Eukaryota</taxon>
        <taxon>Metazoa</taxon>
        <taxon>Ecdysozoa</taxon>
        <taxon>Arthropoda</taxon>
        <taxon>Hexapoda</taxon>
        <taxon>Insecta</taxon>
        <taxon>Pterygota</taxon>
        <taxon>Neoptera</taxon>
        <taxon>Endopterygota</taxon>
        <taxon>Coleoptera</taxon>
        <taxon>Polyphaga</taxon>
        <taxon>Cucujiformia</taxon>
        <taxon>Tenebrionidae</taxon>
        <taxon>Tenebrio</taxon>
    </lineage>
</organism>
<dbReference type="FunFam" id="3.30.200.20:FF:001345">
    <property type="entry name" value="Putative tyrosine-protein kinase Wsck-like Protein"/>
    <property type="match status" value="1"/>
</dbReference>
<dbReference type="InterPro" id="IPR050122">
    <property type="entry name" value="RTK"/>
</dbReference>
<dbReference type="Pfam" id="PF23144">
    <property type="entry name" value="Fn3_PTPRU"/>
    <property type="match status" value="1"/>
</dbReference>
<evidence type="ECO:0000256" key="5">
    <source>
        <dbReference type="ARBA" id="ARBA00023136"/>
    </source>
</evidence>
<dbReference type="PRINTS" id="PR00109">
    <property type="entry name" value="TYRKINASE"/>
</dbReference>
<dbReference type="CDD" id="cd00192">
    <property type="entry name" value="PTKc"/>
    <property type="match status" value="1"/>
</dbReference>
<protein>
    <recommendedName>
        <fullName evidence="9">Protein kinase domain-containing protein</fullName>
    </recommendedName>
</protein>
<feature type="compositionally biased region" description="Polar residues" evidence="7">
    <location>
        <begin position="495"/>
        <end position="507"/>
    </location>
</feature>
<dbReference type="GO" id="GO:0007169">
    <property type="term" value="P:cell surface receptor protein tyrosine kinase signaling pathway"/>
    <property type="evidence" value="ECO:0007669"/>
    <property type="project" value="TreeGrafter"/>
</dbReference>
<dbReference type="GO" id="GO:0005524">
    <property type="term" value="F:ATP binding"/>
    <property type="evidence" value="ECO:0007669"/>
    <property type="project" value="InterPro"/>
</dbReference>